<sequence>MESIEKWLKDHQEKWACDFLGIAMDAAPENAPKEIRWLHVVGNQSEAYKNIRLQVGRGIAGMVWKTARKQLDERIFDQPDKLIEYPIARLEKLHTALAVPVMSQQVVFAVLMSGYRDDHPFTSEEQAEVESAAVELNQLLEE</sequence>
<name>A0A4P5PF70_9ENTE</name>
<dbReference type="InterPro" id="IPR003018">
    <property type="entry name" value="GAF"/>
</dbReference>
<dbReference type="Proteomes" id="UP000290567">
    <property type="component" value="Unassembled WGS sequence"/>
</dbReference>
<keyword evidence="2" id="KW-0808">Transferase</keyword>
<keyword evidence="3" id="KW-1185">Reference proteome</keyword>
<dbReference type="InterPro" id="IPR029016">
    <property type="entry name" value="GAF-like_dom_sf"/>
</dbReference>
<gene>
    <name evidence="2" type="ORF">NRIC_32750</name>
</gene>
<reference evidence="3" key="1">
    <citation type="submission" date="2019-02" db="EMBL/GenBank/DDBJ databases">
        <title>Draft genome sequence of Enterococcus sp. Gos25-1.</title>
        <authorList>
            <person name="Tanaka N."/>
            <person name="Shiwa Y."/>
            <person name="Fujita N."/>
        </authorList>
    </citation>
    <scope>NUCLEOTIDE SEQUENCE [LARGE SCALE GENOMIC DNA]</scope>
    <source>
        <strain evidence="3">Gos25-1</strain>
    </source>
</reference>
<dbReference type="Pfam" id="PF13185">
    <property type="entry name" value="GAF_2"/>
    <property type="match status" value="1"/>
</dbReference>
<dbReference type="SUPFAM" id="SSF55781">
    <property type="entry name" value="GAF domain-like"/>
    <property type="match status" value="1"/>
</dbReference>
<proteinExistence type="predicted"/>
<dbReference type="Gene3D" id="3.30.450.40">
    <property type="match status" value="1"/>
</dbReference>
<accession>A0A4P5PF70</accession>
<evidence type="ECO:0000313" key="3">
    <source>
        <dbReference type="Proteomes" id="UP000290567"/>
    </source>
</evidence>
<protein>
    <submittedName>
        <fullName evidence="2">Histidine kinase</fullName>
    </submittedName>
</protein>
<comment type="caution">
    <text evidence="2">The sequence shown here is derived from an EMBL/GenBank/DDBJ whole genome shotgun (WGS) entry which is preliminary data.</text>
</comment>
<dbReference type="GO" id="GO:0016301">
    <property type="term" value="F:kinase activity"/>
    <property type="evidence" value="ECO:0007669"/>
    <property type="project" value="UniProtKB-KW"/>
</dbReference>
<feature type="domain" description="GAF" evidence="1">
    <location>
        <begin position="46"/>
        <end position="134"/>
    </location>
</feature>
<dbReference type="EMBL" id="BJCC01000031">
    <property type="protein sequence ID" value="GCF95384.1"/>
    <property type="molecule type" value="Genomic_DNA"/>
</dbReference>
<dbReference type="RefSeq" id="WP_146623778.1">
    <property type="nucleotide sequence ID" value="NZ_BJCC01000031.1"/>
</dbReference>
<keyword evidence="2" id="KW-0418">Kinase</keyword>
<evidence type="ECO:0000259" key="1">
    <source>
        <dbReference type="Pfam" id="PF13185"/>
    </source>
</evidence>
<organism evidence="2 3">
    <name type="scientific">Enterococcus florum</name>
    <dbReference type="NCBI Taxonomy" id="2480627"/>
    <lineage>
        <taxon>Bacteria</taxon>
        <taxon>Bacillati</taxon>
        <taxon>Bacillota</taxon>
        <taxon>Bacilli</taxon>
        <taxon>Lactobacillales</taxon>
        <taxon>Enterococcaceae</taxon>
        <taxon>Enterococcus</taxon>
    </lineage>
</organism>
<dbReference type="OrthoDB" id="2360948at2"/>
<evidence type="ECO:0000313" key="2">
    <source>
        <dbReference type="EMBL" id="GCF95384.1"/>
    </source>
</evidence>
<dbReference type="AlphaFoldDB" id="A0A4P5PF70"/>